<dbReference type="CDD" id="cd08547">
    <property type="entry name" value="Type_II_cohesin"/>
    <property type="match status" value="1"/>
</dbReference>
<evidence type="ECO:0000256" key="1">
    <source>
        <dbReference type="SAM" id="MobiDB-lite"/>
    </source>
</evidence>
<keyword evidence="6" id="KW-1185">Reference proteome</keyword>
<feature type="compositionally biased region" description="Pro residues" evidence="1">
    <location>
        <begin position="244"/>
        <end position="260"/>
    </location>
</feature>
<keyword evidence="2" id="KW-0472">Membrane</keyword>
<evidence type="ECO:0000256" key="2">
    <source>
        <dbReference type="SAM" id="Phobius"/>
    </source>
</evidence>
<dbReference type="InterPro" id="IPR008965">
    <property type="entry name" value="CBM2/CBM3_carb-bd_dom_sf"/>
</dbReference>
<dbReference type="InterPro" id="IPR006311">
    <property type="entry name" value="TAT_signal"/>
</dbReference>
<dbReference type="PROSITE" id="PS51318">
    <property type="entry name" value="TAT"/>
    <property type="match status" value="1"/>
</dbReference>
<feature type="domain" description="Cohesin" evidence="4">
    <location>
        <begin position="39"/>
        <end position="152"/>
    </location>
</feature>
<feature type="region of interest" description="Disordered" evidence="1">
    <location>
        <begin position="166"/>
        <end position="291"/>
    </location>
</feature>
<sequence length="320" mass="31375">MPHPSRRRRIGVPAVTGLTTLALLAFGPVAVAAPAAPHVDIDVPHTVAPSETFDVTVLTTGASEVFAHEVVVTFDPDRVAYVDGSAITPEGGFGAASIDGAEVRVVSTRLGSSPALAGDIAFATLTFTALAPGDASFELNEGTLVGADGDVAPLPIASAAVEITAPATTPTPGPSGPPSPSPSEQPAPGVTPPPSPTPSEPAPTPDPTPAPEPAPTEAPSPSPTEQPAPGIPGEPEPSETTTPTPSPAPEEPSMPSPDSTPAPGDATDSAPAVAAPGDDSDDLAPTGGDAMWATPLALGLGAAVLLAGALLLARRKAATA</sequence>
<evidence type="ECO:0000256" key="3">
    <source>
        <dbReference type="SAM" id="SignalP"/>
    </source>
</evidence>
<dbReference type="InterPro" id="IPR002102">
    <property type="entry name" value="Cohesin_dom"/>
</dbReference>
<gene>
    <name evidence="5" type="ORF">JOF34_001038</name>
</gene>
<dbReference type="EMBL" id="JAGIOL010000001">
    <property type="protein sequence ID" value="MBP2436452.1"/>
    <property type="molecule type" value="Genomic_DNA"/>
</dbReference>
<protein>
    <recommendedName>
        <fullName evidence="4">Cohesin domain-containing protein</fullName>
    </recommendedName>
</protein>
<keyword evidence="3" id="KW-0732">Signal</keyword>
<feature type="compositionally biased region" description="Pro residues" evidence="1">
    <location>
        <begin position="169"/>
        <end position="235"/>
    </location>
</feature>
<proteinExistence type="predicted"/>
<dbReference type="Pfam" id="PF00963">
    <property type="entry name" value="Cohesin"/>
    <property type="match status" value="1"/>
</dbReference>
<accession>A0ABS4ZGP4</accession>
<organism evidence="5 6">
    <name type="scientific">Microbacterium amylolyticum</name>
    <dbReference type="NCBI Taxonomy" id="936337"/>
    <lineage>
        <taxon>Bacteria</taxon>
        <taxon>Bacillati</taxon>
        <taxon>Actinomycetota</taxon>
        <taxon>Actinomycetes</taxon>
        <taxon>Micrococcales</taxon>
        <taxon>Microbacteriaceae</taxon>
        <taxon>Microbacterium</taxon>
    </lineage>
</organism>
<evidence type="ECO:0000259" key="4">
    <source>
        <dbReference type="Pfam" id="PF00963"/>
    </source>
</evidence>
<keyword evidence="2" id="KW-1133">Transmembrane helix</keyword>
<evidence type="ECO:0000313" key="5">
    <source>
        <dbReference type="EMBL" id="MBP2436452.1"/>
    </source>
</evidence>
<feature type="chain" id="PRO_5046307421" description="Cohesin domain-containing protein" evidence="3">
    <location>
        <begin position="33"/>
        <end position="320"/>
    </location>
</feature>
<keyword evidence="2" id="KW-0812">Transmembrane</keyword>
<evidence type="ECO:0000313" key="6">
    <source>
        <dbReference type="Proteomes" id="UP001519362"/>
    </source>
</evidence>
<feature type="signal peptide" evidence="3">
    <location>
        <begin position="1"/>
        <end position="32"/>
    </location>
</feature>
<name>A0ABS4ZGP4_9MICO</name>
<feature type="transmembrane region" description="Helical" evidence="2">
    <location>
        <begin position="290"/>
        <end position="313"/>
    </location>
</feature>
<comment type="caution">
    <text evidence="5">The sequence shown here is derived from an EMBL/GenBank/DDBJ whole genome shotgun (WGS) entry which is preliminary data.</text>
</comment>
<dbReference type="Proteomes" id="UP001519362">
    <property type="component" value="Unassembled WGS sequence"/>
</dbReference>
<dbReference type="Gene3D" id="2.60.40.680">
    <property type="match status" value="1"/>
</dbReference>
<dbReference type="RefSeq" id="WP_165136333.1">
    <property type="nucleotide sequence ID" value="NZ_CP049253.1"/>
</dbReference>
<reference evidence="5 6" key="1">
    <citation type="submission" date="2021-03" db="EMBL/GenBank/DDBJ databases">
        <title>Sequencing the genomes of 1000 actinobacteria strains.</title>
        <authorList>
            <person name="Klenk H.-P."/>
        </authorList>
    </citation>
    <scope>NUCLEOTIDE SEQUENCE [LARGE SCALE GENOMIC DNA]</scope>
    <source>
        <strain evidence="5 6">DSM 24221</strain>
    </source>
</reference>
<dbReference type="SUPFAM" id="SSF49384">
    <property type="entry name" value="Carbohydrate-binding domain"/>
    <property type="match status" value="1"/>
</dbReference>